<evidence type="ECO:0000256" key="1">
    <source>
        <dbReference type="ARBA" id="ARBA00004141"/>
    </source>
</evidence>
<dbReference type="GO" id="GO:0005886">
    <property type="term" value="C:plasma membrane"/>
    <property type="evidence" value="ECO:0007669"/>
    <property type="project" value="TreeGrafter"/>
</dbReference>
<keyword evidence="5 7" id="KW-0472">Membrane</keyword>
<proteinExistence type="predicted"/>
<dbReference type="AlphaFoldDB" id="A0A1X2HGR2"/>
<organism evidence="9 10">
    <name type="scientific">Syncephalastrum racemosum</name>
    <name type="common">Filamentous fungus</name>
    <dbReference type="NCBI Taxonomy" id="13706"/>
    <lineage>
        <taxon>Eukaryota</taxon>
        <taxon>Fungi</taxon>
        <taxon>Fungi incertae sedis</taxon>
        <taxon>Mucoromycota</taxon>
        <taxon>Mucoromycotina</taxon>
        <taxon>Mucoromycetes</taxon>
        <taxon>Mucorales</taxon>
        <taxon>Syncephalastraceae</taxon>
        <taxon>Syncephalastrum</taxon>
    </lineage>
</organism>
<keyword evidence="3 7" id="KW-0812">Transmembrane</keyword>
<feature type="region of interest" description="Disordered" evidence="6">
    <location>
        <begin position="489"/>
        <end position="520"/>
    </location>
</feature>
<dbReference type="Pfam" id="PF00083">
    <property type="entry name" value="Sugar_tr"/>
    <property type="match status" value="2"/>
</dbReference>
<dbReference type="InterPro" id="IPR020846">
    <property type="entry name" value="MFS_dom"/>
</dbReference>
<evidence type="ECO:0000256" key="6">
    <source>
        <dbReference type="SAM" id="MobiDB-lite"/>
    </source>
</evidence>
<feature type="transmembrane region" description="Helical" evidence="7">
    <location>
        <begin position="94"/>
        <end position="113"/>
    </location>
</feature>
<dbReference type="InterPro" id="IPR005828">
    <property type="entry name" value="MFS_sugar_transport-like"/>
</dbReference>
<reference evidence="9 10" key="1">
    <citation type="submission" date="2016-07" db="EMBL/GenBank/DDBJ databases">
        <title>Pervasive Adenine N6-methylation of Active Genes in Fungi.</title>
        <authorList>
            <consortium name="DOE Joint Genome Institute"/>
            <person name="Mondo S.J."/>
            <person name="Dannebaum R.O."/>
            <person name="Kuo R.C."/>
            <person name="Labutti K."/>
            <person name="Haridas S."/>
            <person name="Kuo A."/>
            <person name="Salamov A."/>
            <person name="Ahrendt S.R."/>
            <person name="Lipzen A."/>
            <person name="Sullivan W."/>
            <person name="Andreopoulos W.B."/>
            <person name="Clum A."/>
            <person name="Lindquist E."/>
            <person name="Daum C."/>
            <person name="Ramamoorthy G.K."/>
            <person name="Gryganskyi A."/>
            <person name="Culley D."/>
            <person name="Magnuson J.K."/>
            <person name="James T.Y."/>
            <person name="O'Malley M.A."/>
            <person name="Stajich J.E."/>
            <person name="Spatafora J.W."/>
            <person name="Visel A."/>
            <person name="Grigoriev I.V."/>
        </authorList>
    </citation>
    <scope>NUCLEOTIDE SEQUENCE [LARGE SCALE GENOMIC DNA]</scope>
    <source>
        <strain evidence="9 10">NRRL 2496</strain>
    </source>
</reference>
<evidence type="ECO:0000313" key="10">
    <source>
        <dbReference type="Proteomes" id="UP000242180"/>
    </source>
</evidence>
<dbReference type="FunCoup" id="A0A1X2HGR2">
    <property type="interactions" value="47"/>
</dbReference>
<feature type="domain" description="Major facilitator superfamily (MFS) profile" evidence="8">
    <location>
        <begin position="52"/>
        <end position="458"/>
    </location>
</feature>
<feature type="transmembrane region" description="Helical" evidence="7">
    <location>
        <begin position="50"/>
        <end position="74"/>
    </location>
</feature>
<feature type="compositionally biased region" description="Low complexity" evidence="6">
    <location>
        <begin position="489"/>
        <end position="510"/>
    </location>
</feature>
<keyword evidence="2" id="KW-0813">Transport</keyword>
<sequence>MARLDSKTQVPEREPPVDDILAKDIVSIDESRERQSNQDPESKAKRTASFFNVIFSGFALLSDGYQSGIISFINLLLTQIYGKEIFNETMSSRLSYSLFVGAIVGQLGFGLIIDRLGRKIGLVLTTCFVILGAAMSAASSGTSPEGLLWMMVISRGVMGVGVGGEYPCSSVSAGESADDVAPGKRGGLFIMVTNFVIDLGYVVSAIVVCILLAIFKDNLEPVWRLAFGLGIIPPLSVIYFRLKMANSKRYEQGALKKHVPYWLIVKRYWPKMLLTSGLWFVYDFISFPSSIFSSVIIDSVASGQPLIITVAWNLLLYTFYLPGSAGGAYMVDIIGRRKTLALGLFSMGVVGMIIGGSYEKLAANCFPMFVILYGIYLALAEFGPGDTMGLNAMELFPTAVRGTGYGIAAAFGKVGATIGTLAFQPMQDKMGNRGPFLVGSAIVLVTSVIAFFFLPDVGPDYLAEEDASFKEYLASHGYDISQFGLDQTPNYSSTANTTSPNAASNSKANAQPIPESETRH</sequence>
<accession>A0A1X2HGR2</accession>
<feature type="transmembrane region" description="Helical" evidence="7">
    <location>
        <begin position="340"/>
        <end position="358"/>
    </location>
</feature>
<feature type="transmembrane region" description="Helical" evidence="7">
    <location>
        <begin position="221"/>
        <end position="240"/>
    </location>
</feature>
<dbReference type="Proteomes" id="UP000242180">
    <property type="component" value="Unassembled WGS sequence"/>
</dbReference>
<evidence type="ECO:0000259" key="8">
    <source>
        <dbReference type="PROSITE" id="PS50850"/>
    </source>
</evidence>
<feature type="transmembrane region" description="Helical" evidence="7">
    <location>
        <begin position="295"/>
        <end position="320"/>
    </location>
</feature>
<dbReference type="SUPFAM" id="SSF103473">
    <property type="entry name" value="MFS general substrate transporter"/>
    <property type="match status" value="1"/>
</dbReference>
<dbReference type="GO" id="GO:0046943">
    <property type="term" value="F:carboxylic acid transmembrane transporter activity"/>
    <property type="evidence" value="ECO:0007669"/>
    <property type="project" value="TreeGrafter"/>
</dbReference>
<comment type="subcellular location">
    <subcellularLocation>
        <location evidence="1">Membrane</location>
        <topology evidence="1">Multi-pass membrane protein</topology>
    </subcellularLocation>
</comment>
<evidence type="ECO:0000256" key="4">
    <source>
        <dbReference type="ARBA" id="ARBA00022989"/>
    </source>
</evidence>
<gene>
    <name evidence="9" type="ORF">BCR43DRAFT_490132</name>
</gene>
<dbReference type="OrthoDB" id="2261376at2759"/>
<dbReference type="PROSITE" id="PS00216">
    <property type="entry name" value="SUGAR_TRANSPORT_1"/>
    <property type="match status" value="1"/>
</dbReference>
<dbReference type="InterPro" id="IPR005829">
    <property type="entry name" value="Sugar_transporter_CS"/>
</dbReference>
<comment type="caution">
    <text evidence="9">The sequence shown here is derived from an EMBL/GenBank/DDBJ whole genome shotgun (WGS) entry which is preliminary data.</text>
</comment>
<dbReference type="STRING" id="13706.A0A1X2HGR2"/>
<evidence type="ECO:0000256" key="7">
    <source>
        <dbReference type="SAM" id="Phobius"/>
    </source>
</evidence>
<dbReference type="InParanoid" id="A0A1X2HGR2"/>
<dbReference type="PANTHER" id="PTHR23508">
    <property type="entry name" value="CARBOXYLIC ACID TRANSPORTER PROTEIN HOMOLOG"/>
    <property type="match status" value="1"/>
</dbReference>
<dbReference type="PANTHER" id="PTHR23508:SF10">
    <property type="entry name" value="CARBOXYLIC ACID TRANSPORTER PROTEIN HOMOLOG"/>
    <property type="match status" value="1"/>
</dbReference>
<dbReference type="InterPro" id="IPR036259">
    <property type="entry name" value="MFS_trans_sf"/>
</dbReference>
<dbReference type="PROSITE" id="PS50850">
    <property type="entry name" value="MFS"/>
    <property type="match status" value="1"/>
</dbReference>
<feature type="transmembrane region" description="Helical" evidence="7">
    <location>
        <begin position="403"/>
        <end position="423"/>
    </location>
</feature>
<feature type="transmembrane region" description="Helical" evidence="7">
    <location>
        <begin position="435"/>
        <end position="454"/>
    </location>
</feature>
<evidence type="ECO:0000256" key="2">
    <source>
        <dbReference type="ARBA" id="ARBA00022448"/>
    </source>
</evidence>
<dbReference type="Gene3D" id="1.20.1250.20">
    <property type="entry name" value="MFS general substrate transporter like domains"/>
    <property type="match status" value="1"/>
</dbReference>
<protein>
    <submittedName>
        <fullName evidence="9">Major facilitator superfamily domain-containing protein</fullName>
    </submittedName>
</protein>
<keyword evidence="4 7" id="KW-1133">Transmembrane helix</keyword>
<dbReference type="EMBL" id="MCGN01000004">
    <property type="protein sequence ID" value="ORY97656.1"/>
    <property type="molecule type" value="Genomic_DNA"/>
</dbReference>
<keyword evidence="10" id="KW-1185">Reference proteome</keyword>
<feature type="transmembrane region" description="Helical" evidence="7">
    <location>
        <begin position="120"/>
        <end position="140"/>
    </location>
</feature>
<feature type="transmembrane region" description="Helical" evidence="7">
    <location>
        <begin position="187"/>
        <end position="215"/>
    </location>
</feature>
<dbReference type="FunFam" id="1.20.1250.20:FF:000140">
    <property type="entry name" value="Putative MFS phospholipid transporter"/>
    <property type="match status" value="1"/>
</dbReference>
<name>A0A1X2HGR2_SYNRA</name>
<dbReference type="OMA" id="GWRGMFA"/>
<evidence type="ECO:0000313" key="9">
    <source>
        <dbReference type="EMBL" id="ORY97656.1"/>
    </source>
</evidence>
<evidence type="ECO:0000256" key="5">
    <source>
        <dbReference type="ARBA" id="ARBA00023136"/>
    </source>
</evidence>
<feature type="transmembrane region" description="Helical" evidence="7">
    <location>
        <begin position="365"/>
        <end position="383"/>
    </location>
</feature>
<evidence type="ECO:0000256" key="3">
    <source>
        <dbReference type="ARBA" id="ARBA00022692"/>
    </source>
</evidence>